<gene>
    <name evidence="2" type="ORF">GTK09_17140</name>
</gene>
<organism evidence="2 3">
    <name type="scientific">Jiella pacifica</name>
    <dbReference type="NCBI Taxonomy" id="2696469"/>
    <lineage>
        <taxon>Bacteria</taxon>
        <taxon>Pseudomonadati</taxon>
        <taxon>Pseudomonadota</taxon>
        <taxon>Alphaproteobacteria</taxon>
        <taxon>Hyphomicrobiales</taxon>
        <taxon>Aurantimonadaceae</taxon>
        <taxon>Jiella</taxon>
    </lineage>
</organism>
<name>A0A6N9TB91_9HYPH</name>
<accession>A0A6N9TB91</accession>
<evidence type="ECO:0000313" key="2">
    <source>
        <dbReference type="EMBL" id="NDW06148.1"/>
    </source>
</evidence>
<comment type="caution">
    <text evidence="2">The sequence shown here is derived from an EMBL/GenBank/DDBJ whole genome shotgun (WGS) entry which is preliminary data.</text>
</comment>
<reference evidence="2 3" key="1">
    <citation type="submission" date="2020-01" db="EMBL/GenBank/DDBJ databases">
        <title>Jiella pacifica sp. nov.</title>
        <authorList>
            <person name="Xue Z."/>
            <person name="Zhu S."/>
            <person name="Chen J."/>
            <person name="Yang J."/>
        </authorList>
    </citation>
    <scope>NUCLEOTIDE SEQUENCE [LARGE SCALE GENOMIC DNA]</scope>
    <source>
        <strain evidence="2 3">40Bstr34</strain>
    </source>
</reference>
<evidence type="ECO:0000256" key="1">
    <source>
        <dbReference type="SAM" id="SignalP"/>
    </source>
</evidence>
<keyword evidence="3" id="KW-1185">Reference proteome</keyword>
<dbReference type="EMBL" id="JAAAMG010000014">
    <property type="protein sequence ID" value="NDW06148.1"/>
    <property type="molecule type" value="Genomic_DNA"/>
</dbReference>
<dbReference type="AlphaFoldDB" id="A0A6N9TB91"/>
<dbReference type="RefSeq" id="WP_163464676.1">
    <property type="nucleotide sequence ID" value="NZ_JAAAMG010000014.1"/>
</dbReference>
<feature type="signal peptide" evidence="1">
    <location>
        <begin position="1"/>
        <end position="20"/>
    </location>
</feature>
<keyword evidence="1" id="KW-0732">Signal</keyword>
<protein>
    <submittedName>
        <fullName evidence="2">Uncharacterized protein</fullName>
    </submittedName>
</protein>
<dbReference type="Proteomes" id="UP000469011">
    <property type="component" value="Unassembled WGS sequence"/>
</dbReference>
<proteinExistence type="predicted"/>
<sequence length="109" mass="12055">MKRIVATLLLVLAMPASALADHPCADDARRRAADLLAFHFEQHLPAPIDLESDVSELPPVRAPVGAAFDVLEIWGHIYRADYRMRFLYAQIPGTCALMGQEILENSDPS</sequence>
<feature type="chain" id="PRO_5026895742" evidence="1">
    <location>
        <begin position="21"/>
        <end position="109"/>
    </location>
</feature>
<evidence type="ECO:0000313" key="3">
    <source>
        <dbReference type="Proteomes" id="UP000469011"/>
    </source>
</evidence>